<accession>A0A484BE99</accession>
<comment type="catalytic activity">
    <reaction evidence="1">
        <text>ATP = 3',5'-cyclic AMP + diphosphate</text>
        <dbReference type="Rhea" id="RHEA:15389"/>
        <dbReference type="ChEBI" id="CHEBI:30616"/>
        <dbReference type="ChEBI" id="CHEBI:33019"/>
        <dbReference type="ChEBI" id="CHEBI:58165"/>
        <dbReference type="EC" id="4.6.1.1"/>
    </reaction>
</comment>
<evidence type="ECO:0000259" key="14">
    <source>
        <dbReference type="PROSITE" id="PS50125"/>
    </source>
</evidence>
<evidence type="ECO:0000256" key="10">
    <source>
        <dbReference type="ARBA" id="ARBA00023136"/>
    </source>
</evidence>
<dbReference type="GO" id="GO:0005524">
    <property type="term" value="F:ATP binding"/>
    <property type="evidence" value="ECO:0007669"/>
    <property type="project" value="UniProtKB-KW"/>
</dbReference>
<evidence type="ECO:0000256" key="13">
    <source>
        <dbReference type="SAM" id="Phobius"/>
    </source>
</evidence>
<evidence type="ECO:0000313" key="16">
    <source>
        <dbReference type="Proteomes" id="UP000295192"/>
    </source>
</evidence>
<evidence type="ECO:0000256" key="7">
    <source>
        <dbReference type="ARBA" id="ARBA00022840"/>
    </source>
</evidence>
<feature type="transmembrane region" description="Helical" evidence="13">
    <location>
        <begin position="203"/>
        <end position="225"/>
    </location>
</feature>
<evidence type="ECO:0000256" key="8">
    <source>
        <dbReference type="ARBA" id="ARBA00022842"/>
    </source>
</evidence>
<feature type="transmembrane region" description="Helical" evidence="13">
    <location>
        <begin position="51"/>
        <end position="73"/>
    </location>
</feature>
<comment type="subcellular location">
    <subcellularLocation>
        <location evidence="2">Membrane</location>
        <topology evidence="2">Multi-pass membrane protein</topology>
    </subcellularLocation>
</comment>
<keyword evidence="9 13" id="KW-1133">Transmembrane helix</keyword>
<dbReference type="GO" id="GO:0005886">
    <property type="term" value="C:plasma membrane"/>
    <property type="evidence" value="ECO:0007669"/>
    <property type="project" value="TreeGrafter"/>
</dbReference>
<dbReference type="SMART" id="SM00044">
    <property type="entry name" value="CYCc"/>
    <property type="match status" value="1"/>
</dbReference>
<dbReference type="OMA" id="HDQLYYE"/>
<dbReference type="GO" id="GO:0009190">
    <property type="term" value="P:cyclic nucleotide biosynthetic process"/>
    <property type="evidence" value="ECO:0007669"/>
    <property type="project" value="InterPro"/>
</dbReference>
<evidence type="ECO:0000256" key="5">
    <source>
        <dbReference type="ARBA" id="ARBA00022723"/>
    </source>
</evidence>
<feature type="transmembrane region" description="Helical" evidence="13">
    <location>
        <begin position="171"/>
        <end position="191"/>
    </location>
</feature>
<proteinExistence type="predicted"/>
<evidence type="ECO:0000256" key="3">
    <source>
        <dbReference type="ARBA" id="ARBA00012201"/>
    </source>
</evidence>
<evidence type="ECO:0000256" key="12">
    <source>
        <dbReference type="SAM" id="MobiDB-lite"/>
    </source>
</evidence>
<evidence type="ECO:0000256" key="9">
    <source>
        <dbReference type="ARBA" id="ARBA00022989"/>
    </source>
</evidence>
<keyword evidence="5" id="KW-0479">Metal-binding</keyword>
<feature type="transmembrane region" description="Helical" evidence="13">
    <location>
        <begin position="619"/>
        <end position="640"/>
    </location>
</feature>
<dbReference type="Pfam" id="PF00211">
    <property type="entry name" value="Guanylate_cyc"/>
    <property type="match status" value="2"/>
</dbReference>
<dbReference type="InterPro" id="IPR029787">
    <property type="entry name" value="Nucleotide_cyclase"/>
</dbReference>
<dbReference type="Gene3D" id="3.30.70.1230">
    <property type="entry name" value="Nucleotide cyclase"/>
    <property type="match status" value="2"/>
</dbReference>
<dbReference type="CDD" id="cd07302">
    <property type="entry name" value="CHD"/>
    <property type="match status" value="2"/>
</dbReference>
<gene>
    <name evidence="15" type="ORF">AWZ03_006441</name>
</gene>
<dbReference type="SUPFAM" id="SSF55073">
    <property type="entry name" value="Nucleotide cyclase"/>
    <property type="match status" value="2"/>
</dbReference>
<feature type="transmembrane region" description="Helical" evidence="13">
    <location>
        <begin position="85"/>
        <end position="103"/>
    </location>
</feature>
<comment type="caution">
    <text evidence="15">The sequence shown here is derived from an EMBL/GenBank/DDBJ whole genome shotgun (WGS) entry which is preliminary data.</text>
</comment>
<feature type="transmembrane region" description="Helical" evidence="13">
    <location>
        <begin position="574"/>
        <end position="607"/>
    </location>
</feature>
<reference evidence="15 16" key="1">
    <citation type="journal article" date="2019" name="J. Hered.">
        <title>An Improved Genome Assembly for Drosophila navojoa, the Basal Species in the mojavensis Cluster.</title>
        <authorList>
            <person name="Vanderlinde T."/>
            <person name="Dupim E.G."/>
            <person name="Nazario-Yepiz N.O."/>
            <person name="Carvalho A.B."/>
        </authorList>
    </citation>
    <scope>NUCLEOTIDE SEQUENCE [LARGE SCALE GENOMIC DNA]</scope>
    <source>
        <strain evidence="15">Navoj_Jal97</strain>
        <tissue evidence="15">Whole organism</tissue>
    </source>
</reference>
<feature type="transmembrane region" description="Helical" evidence="13">
    <location>
        <begin position="115"/>
        <end position="137"/>
    </location>
</feature>
<keyword evidence="11" id="KW-0456">Lyase</keyword>
<feature type="transmembrane region" description="Helical" evidence="13">
    <location>
        <begin position="149"/>
        <end position="166"/>
    </location>
</feature>
<evidence type="ECO:0000256" key="11">
    <source>
        <dbReference type="ARBA" id="ARBA00023239"/>
    </source>
</evidence>
<dbReference type="EMBL" id="LSRL02000048">
    <property type="protein sequence ID" value="TDG47176.1"/>
    <property type="molecule type" value="Genomic_DNA"/>
</dbReference>
<evidence type="ECO:0000256" key="6">
    <source>
        <dbReference type="ARBA" id="ARBA00022741"/>
    </source>
</evidence>
<dbReference type="InterPro" id="IPR001054">
    <property type="entry name" value="A/G_cyclase"/>
</dbReference>
<dbReference type="GO" id="GO:0046872">
    <property type="term" value="F:metal ion binding"/>
    <property type="evidence" value="ECO:0007669"/>
    <property type="project" value="UniProtKB-KW"/>
</dbReference>
<keyword evidence="7" id="KW-0067">ATP-binding</keyword>
<dbReference type="GO" id="GO:0007189">
    <property type="term" value="P:adenylate cyclase-activating G protein-coupled receptor signaling pathway"/>
    <property type="evidence" value="ECO:0007669"/>
    <property type="project" value="TreeGrafter"/>
</dbReference>
<keyword evidence="10 13" id="KW-0472">Membrane</keyword>
<feature type="transmembrane region" description="Helical" evidence="13">
    <location>
        <begin position="282"/>
        <end position="304"/>
    </location>
</feature>
<evidence type="ECO:0000256" key="1">
    <source>
        <dbReference type="ARBA" id="ARBA00001593"/>
    </source>
</evidence>
<sequence length="951" mass="109474">MSSIKSPNWMLMPDESIIDVSKLKGYEWINLRKQIEDLSLEPCYRRYMERLAVVNVSLFVFLSELLAFLHVFLQIIYKGITLRTTVPFIVIMVLIPLILLICFRDKKKYARFSLWNILASCAATLMIVLMDTFFMALSAGPDVHLRSSYDHIVTISIYSLMPISVYGKPSFLGFASTVIYFLYYVYSSLSIKEPISISTHGSYAIHLVSLNIFMEGFRIFIEYNLRMMILNRRKLLYQNFKLRSAVLMENDTMEQLLSSNIRTTLKAEMYKRIDEQRQGMRYFVSTLLFIELYSNISILIANIINYQLITQLDVSEILEILNGICVRLDESAAKHNVLPIQFLGNFLSCISGIMPKSTRHTNECVDLALDLINIIDEIGQEKELELAIRVAVHDGEAFTAIVGRQKCCFDIWSQDVAIAHCMASLGRKNMVHVSQKALRLLHSEYNYENGPEEAQKHSLLQKANITTYLIGPQPRVIKSTNFFMHLHKDSESSSDSLPQSTMQRSSFITVSRASTAFDWKDLDEVRQKTASCLLEKVEYMPVDSIKDELKLIADKTLLSPSIVEPWEASEHMILVIMLFTFLSVPLIFKAALIVLLCMVHILTLYVFYNIKHSKQKTNMGLPAEVASVWHLLSACIYYMILDHHIIYLTRVSYYFLRNAEKKLEQIEKSKSNAEHILANMLPTYLVPIFMKHPSNDPPYHKYVAKVAVLFASIVNFPLDTTSLRVLNEYICYFDDLIEEYATGFKVEKIKVMNWTYVAACEHIQLPELQNYNPRFHHPSLEYSDYCVLYLVHFAVDMLRIMQDISMQNLTMKFPNAMPGQLKIGISHGPAQSGVVGQSRFYFDIWGQTVNWASIMAEKGVTGHIHVTENTARTLSLFDIKCYYRGLEDNPIEGRSSTYLVDLNDELNFQQVDEASWLQFPNDDRSAKSKSRKTVKYDRRDEPSSDGKYKSQ</sequence>
<dbReference type="GO" id="GO:0004016">
    <property type="term" value="F:adenylate cyclase activity"/>
    <property type="evidence" value="ECO:0007669"/>
    <property type="project" value="UniProtKB-EC"/>
</dbReference>
<keyword evidence="8" id="KW-0460">Magnesium</keyword>
<keyword evidence="6" id="KW-0547">Nucleotide-binding</keyword>
<keyword evidence="16" id="KW-1185">Reference proteome</keyword>
<dbReference type="OrthoDB" id="10006362at2759"/>
<evidence type="ECO:0000256" key="4">
    <source>
        <dbReference type="ARBA" id="ARBA00022692"/>
    </source>
</evidence>
<dbReference type="EC" id="4.6.1.1" evidence="3"/>
<evidence type="ECO:0000313" key="15">
    <source>
        <dbReference type="EMBL" id="TDG47176.1"/>
    </source>
</evidence>
<organism evidence="15 16">
    <name type="scientific">Drosophila navojoa</name>
    <name type="common">Fruit fly</name>
    <dbReference type="NCBI Taxonomy" id="7232"/>
    <lineage>
        <taxon>Eukaryota</taxon>
        <taxon>Metazoa</taxon>
        <taxon>Ecdysozoa</taxon>
        <taxon>Arthropoda</taxon>
        <taxon>Hexapoda</taxon>
        <taxon>Insecta</taxon>
        <taxon>Pterygota</taxon>
        <taxon>Neoptera</taxon>
        <taxon>Endopterygota</taxon>
        <taxon>Diptera</taxon>
        <taxon>Brachycera</taxon>
        <taxon>Muscomorpha</taxon>
        <taxon>Ephydroidea</taxon>
        <taxon>Drosophilidae</taxon>
        <taxon>Drosophila</taxon>
    </lineage>
</organism>
<dbReference type="PROSITE" id="PS50125">
    <property type="entry name" value="GUANYLATE_CYCLASE_2"/>
    <property type="match status" value="2"/>
</dbReference>
<dbReference type="Proteomes" id="UP000295192">
    <property type="component" value="Unassembled WGS sequence"/>
</dbReference>
<dbReference type="PANTHER" id="PTHR45627:SF23">
    <property type="entry name" value="AT30656P-RELATED"/>
    <property type="match status" value="1"/>
</dbReference>
<name>A0A484BE99_DRONA</name>
<feature type="compositionally biased region" description="Basic and acidic residues" evidence="12">
    <location>
        <begin position="934"/>
        <end position="951"/>
    </location>
</feature>
<dbReference type="STRING" id="7232.A0A484BE99"/>
<feature type="domain" description="Guanylate cyclase" evidence="14">
    <location>
        <begin position="707"/>
        <end position="856"/>
    </location>
</feature>
<keyword evidence="4 13" id="KW-0812">Transmembrane</keyword>
<feature type="region of interest" description="Disordered" evidence="12">
    <location>
        <begin position="919"/>
        <end position="951"/>
    </location>
</feature>
<evidence type="ECO:0000256" key="2">
    <source>
        <dbReference type="ARBA" id="ARBA00004141"/>
    </source>
</evidence>
<dbReference type="PANTHER" id="PTHR45627">
    <property type="entry name" value="ADENYLATE CYCLASE TYPE 1"/>
    <property type="match status" value="1"/>
</dbReference>
<dbReference type="GO" id="GO:0035556">
    <property type="term" value="P:intracellular signal transduction"/>
    <property type="evidence" value="ECO:0007669"/>
    <property type="project" value="InterPro"/>
</dbReference>
<feature type="domain" description="Guanylate cyclase" evidence="14">
    <location>
        <begin position="286"/>
        <end position="423"/>
    </location>
</feature>
<dbReference type="AlphaFoldDB" id="A0A484BE99"/>
<protein>
    <recommendedName>
        <fullName evidence="3">adenylate cyclase</fullName>
        <ecNumber evidence="3">4.6.1.1</ecNumber>
    </recommendedName>
</protein>